<reference evidence="2 3" key="1">
    <citation type="submission" date="2016-10" db="EMBL/GenBank/DDBJ databases">
        <authorList>
            <person name="de Groot N.N."/>
        </authorList>
    </citation>
    <scope>NUCLEOTIDE SEQUENCE [LARGE SCALE GENOMIC DNA]</scope>
    <source>
        <strain evidence="2 3">DSM 25186</strain>
    </source>
</reference>
<feature type="transmembrane region" description="Helical" evidence="1">
    <location>
        <begin position="61"/>
        <end position="80"/>
    </location>
</feature>
<proteinExistence type="predicted"/>
<dbReference type="STRING" id="1075417.SAMN05421823_11331"/>
<dbReference type="RefSeq" id="WP_089687420.1">
    <property type="nucleotide sequence ID" value="NZ_FNFO01000013.1"/>
</dbReference>
<name>A0A1G9SZY8_9BACT</name>
<dbReference type="AlphaFoldDB" id="A0A1G9SZY8"/>
<sequence>MTSPPVYRYHRIRNLDQWDDPVIHHVLWTPATTGGVFHRTHRLVQFDQHQAGFRASMEAQAIWGGLVVVGILAWMGGFSPDASTELWQRLGGLVLIGWSLWRLYRAHVPIRFDKQHGYFSCGWRVRKKAPDGMEVDRAVALKRIYALQLVSKPTRLFRNEGQEIDNFELNLVLTQGIRMPVVAHSNLLRLRADAAQLGQFLDVPVWDAV</sequence>
<gene>
    <name evidence="2" type="ORF">SAMN05421823_11331</name>
</gene>
<accession>A0A1G9SZY8</accession>
<organism evidence="2 3">
    <name type="scientific">Catalinimonas alkaloidigena</name>
    <dbReference type="NCBI Taxonomy" id="1075417"/>
    <lineage>
        <taxon>Bacteria</taxon>
        <taxon>Pseudomonadati</taxon>
        <taxon>Bacteroidota</taxon>
        <taxon>Cytophagia</taxon>
        <taxon>Cytophagales</taxon>
        <taxon>Catalimonadaceae</taxon>
        <taxon>Catalinimonas</taxon>
    </lineage>
</organism>
<keyword evidence="1" id="KW-1133">Transmembrane helix</keyword>
<evidence type="ECO:0000313" key="2">
    <source>
        <dbReference type="EMBL" id="SDM40405.1"/>
    </source>
</evidence>
<evidence type="ECO:0000256" key="1">
    <source>
        <dbReference type="SAM" id="Phobius"/>
    </source>
</evidence>
<keyword evidence="1" id="KW-0472">Membrane</keyword>
<feature type="transmembrane region" description="Helical" evidence="1">
    <location>
        <begin position="86"/>
        <end position="104"/>
    </location>
</feature>
<evidence type="ECO:0000313" key="3">
    <source>
        <dbReference type="Proteomes" id="UP000198510"/>
    </source>
</evidence>
<dbReference type="OrthoDB" id="9768048at2"/>
<keyword evidence="3" id="KW-1185">Reference proteome</keyword>
<dbReference type="EMBL" id="FNFO01000013">
    <property type="protein sequence ID" value="SDM40405.1"/>
    <property type="molecule type" value="Genomic_DNA"/>
</dbReference>
<dbReference type="Proteomes" id="UP000198510">
    <property type="component" value="Unassembled WGS sequence"/>
</dbReference>
<keyword evidence="1" id="KW-0812">Transmembrane</keyword>
<protein>
    <submittedName>
        <fullName evidence="2">Uncharacterized protein</fullName>
    </submittedName>
</protein>